<evidence type="ECO:0000313" key="3">
    <source>
        <dbReference type="Proteomes" id="UP000290433"/>
    </source>
</evidence>
<dbReference type="SUPFAM" id="SSF53474">
    <property type="entry name" value="alpha/beta-Hydrolases"/>
    <property type="match status" value="1"/>
</dbReference>
<dbReference type="InterPro" id="IPR050261">
    <property type="entry name" value="FrsA_esterase"/>
</dbReference>
<dbReference type="EMBL" id="JUIV01000006">
    <property type="protein sequence ID" value="RYJ38814.1"/>
    <property type="molecule type" value="Genomic_DNA"/>
</dbReference>
<evidence type="ECO:0000313" key="2">
    <source>
        <dbReference type="EMBL" id="RYJ38814.1"/>
    </source>
</evidence>
<dbReference type="GO" id="GO:0016787">
    <property type="term" value="F:hydrolase activity"/>
    <property type="evidence" value="ECO:0007669"/>
    <property type="project" value="UniProtKB-KW"/>
</dbReference>
<dbReference type="PANTHER" id="PTHR22946">
    <property type="entry name" value="DIENELACTONE HYDROLASE DOMAIN-CONTAINING PROTEIN-RELATED"/>
    <property type="match status" value="1"/>
</dbReference>
<evidence type="ECO:0000256" key="1">
    <source>
        <dbReference type="SAM" id="SignalP"/>
    </source>
</evidence>
<comment type="caution">
    <text evidence="2">The sequence shown here is derived from an EMBL/GenBank/DDBJ whole genome shotgun (WGS) entry which is preliminary data.</text>
</comment>
<organism evidence="2 3">
    <name type="scientific">Flavobacterium anhuiense</name>
    <dbReference type="NCBI Taxonomy" id="459526"/>
    <lineage>
        <taxon>Bacteria</taxon>
        <taxon>Pseudomonadati</taxon>
        <taxon>Bacteroidota</taxon>
        <taxon>Flavobacteriia</taxon>
        <taxon>Flavobacteriales</taxon>
        <taxon>Flavobacteriaceae</taxon>
        <taxon>Flavobacterium</taxon>
    </lineage>
</organism>
<dbReference type="Gene3D" id="3.40.50.1820">
    <property type="entry name" value="alpha/beta hydrolase"/>
    <property type="match status" value="1"/>
</dbReference>
<dbReference type="Proteomes" id="UP000290433">
    <property type="component" value="Unassembled WGS sequence"/>
</dbReference>
<keyword evidence="1" id="KW-0732">Signal</keyword>
<keyword evidence="2" id="KW-0378">Hydrolase</keyword>
<reference evidence="2 3" key="1">
    <citation type="submission" date="2014-12" db="EMBL/GenBank/DDBJ databases">
        <title>Genome sequence of Flavobacterium anhuiense RCM74.</title>
        <authorList>
            <person name="Kim J.F."/>
            <person name="Song J.Y."/>
            <person name="Kwak M.-J."/>
            <person name="Lee S.-W."/>
        </authorList>
    </citation>
    <scope>NUCLEOTIDE SEQUENCE [LARGE SCALE GENOMIC DNA]</scope>
    <source>
        <strain evidence="2 3">RCM74</strain>
    </source>
</reference>
<dbReference type="PANTHER" id="PTHR22946:SF8">
    <property type="entry name" value="ACETYL XYLAN ESTERASE DOMAIN-CONTAINING PROTEIN"/>
    <property type="match status" value="1"/>
</dbReference>
<accession>A0A444VZ49</accession>
<name>A0A444VZ49_9FLAO</name>
<dbReference type="InterPro" id="IPR029058">
    <property type="entry name" value="AB_hydrolase_fold"/>
</dbReference>
<sequence>MNYIKMKKIKYIFLVSIFALTFANAQSTSDTNFRKPVSETLKKIETVFNVTINDDRGLLKGKELDYADWRIEPGNLPLSLTNILAPFELMYFKQPDGTYIIRKYENHKVSVDKGKERLFYLESLYSTKEEWEKRKTELKACMITSFGLDKAPPTPKSKPLLTPKRIYKDYSVENIALEILPGVYATGSIYKPYPLNKKSAVIITPDGHFGDGRYRKDEQYRCAMMAKMGAIVVGYDLFAWGESLLQFPEETHRNSIASTVQLLTGIRLLDYLSTVKNADMSRVGVTGGSGGGSHTMFLAAIDDRVKVSAPVVMVSSHFSGGCPCESGRGIHLCGNGTNNAEISAMMAPKTQLIVSDGKDWTLAVPELEFPFIQRTYELYGKKDLVENAHFAKEGHDFGISKRMALYPFMAKYLNLDLNKVRNEKGEIDESTCVIEPYDKLYVFGNKAENLPKNALKDINKLYEMFGEKNLKVYEVKK</sequence>
<dbReference type="AlphaFoldDB" id="A0A444VZ49"/>
<feature type="chain" id="PRO_5019405083" evidence="1">
    <location>
        <begin position="26"/>
        <end position="477"/>
    </location>
</feature>
<protein>
    <submittedName>
        <fullName evidence="2">Dienelactone hydrolase-like enzyme</fullName>
    </submittedName>
</protein>
<gene>
    <name evidence="2" type="ORF">NU08_2039</name>
</gene>
<proteinExistence type="predicted"/>
<feature type="signal peptide" evidence="1">
    <location>
        <begin position="1"/>
        <end position="25"/>
    </location>
</feature>